<dbReference type="EC" id="3.4.19.13" evidence="11"/>
<dbReference type="GO" id="GO:0006750">
    <property type="term" value="P:glutathione biosynthetic process"/>
    <property type="evidence" value="ECO:0007669"/>
    <property type="project" value="UniProtKB-KW"/>
</dbReference>
<dbReference type="PANTHER" id="PTHR43199:SF1">
    <property type="entry name" value="GLUTATHIONE HYDROLASE PROENZYME"/>
    <property type="match status" value="1"/>
</dbReference>
<comment type="pathway">
    <text evidence="11">Sulfur metabolism; glutathione metabolism.</text>
</comment>
<dbReference type="eggNOG" id="COG0405">
    <property type="taxonomic scope" value="Bacteria"/>
</dbReference>
<evidence type="ECO:0000313" key="13">
    <source>
        <dbReference type="Proteomes" id="UP000018949"/>
    </source>
</evidence>
<dbReference type="NCBIfam" id="TIGR00066">
    <property type="entry name" value="g_glut_trans"/>
    <property type="match status" value="1"/>
</dbReference>
<dbReference type="PROSITE" id="PS00462">
    <property type="entry name" value="G_GLU_TRANSPEPTIDASE"/>
    <property type="match status" value="1"/>
</dbReference>
<name>W4RI36_9BACI</name>
<dbReference type="Gene3D" id="1.10.246.130">
    <property type="match status" value="1"/>
</dbReference>
<evidence type="ECO:0000256" key="3">
    <source>
        <dbReference type="ARBA" id="ARBA00009381"/>
    </source>
</evidence>
<dbReference type="InterPro" id="IPR029055">
    <property type="entry name" value="Ntn_hydrolases_N"/>
</dbReference>
<dbReference type="Gene3D" id="3.60.20.40">
    <property type="match status" value="1"/>
</dbReference>
<keyword evidence="5 11" id="KW-0378">Hydrolase</keyword>
<comment type="subunit">
    <text evidence="11">This enzyme consists of two polypeptide chains, which are synthesized in precursor form from a single polypeptide.</text>
</comment>
<proteinExistence type="inferred from homology"/>
<keyword evidence="13" id="KW-1185">Reference proteome</keyword>
<comment type="catalytic activity">
    <reaction evidence="1 11">
        <text>an S-substituted glutathione + H2O = an S-substituted L-cysteinylglycine + L-glutamate</text>
        <dbReference type="Rhea" id="RHEA:59468"/>
        <dbReference type="ChEBI" id="CHEBI:15377"/>
        <dbReference type="ChEBI" id="CHEBI:29985"/>
        <dbReference type="ChEBI" id="CHEBI:90779"/>
        <dbReference type="ChEBI" id="CHEBI:143103"/>
        <dbReference type="EC" id="3.4.19.13"/>
    </reaction>
</comment>
<keyword evidence="4 11" id="KW-0808">Transferase</keyword>
<keyword evidence="11" id="KW-0317">Glutathione biosynthesis</keyword>
<protein>
    <recommendedName>
        <fullName evidence="11">Glutathione hydrolase proenzyme</fullName>
        <ecNumber evidence="11">2.3.2.2</ecNumber>
        <ecNumber evidence="11">3.4.19.13</ecNumber>
    </recommendedName>
    <component>
        <recommendedName>
            <fullName evidence="11">Glutathione hydrolase large chain</fullName>
        </recommendedName>
    </component>
    <component>
        <recommendedName>
            <fullName evidence="11">Glutathione hydrolase small chain</fullName>
        </recommendedName>
    </component>
</protein>
<comment type="catalytic activity">
    <reaction evidence="2 11">
        <text>glutathione + H2O = L-cysteinylglycine + L-glutamate</text>
        <dbReference type="Rhea" id="RHEA:28807"/>
        <dbReference type="ChEBI" id="CHEBI:15377"/>
        <dbReference type="ChEBI" id="CHEBI:29985"/>
        <dbReference type="ChEBI" id="CHEBI:57925"/>
        <dbReference type="ChEBI" id="CHEBI:61694"/>
        <dbReference type="EC" id="3.4.19.13"/>
    </reaction>
</comment>
<feature type="active site" description="Nucleophile" evidence="9">
    <location>
        <position position="380"/>
    </location>
</feature>
<evidence type="ECO:0000256" key="8">
    <source>
        <dbReference type="ARBA" id="ARBA00047417"/>
    </source>
</evidence>
<dbReference type="InterPro" id="IPR051792">
    <property type="entry name" value="GGT_bact"/>
</dbReference>
<evidence type="ECO:0000256" key="10">
    <source>
        <dbReference type="PIRSR" id="PIRSR600101-2"/>
    </source>
</evidence>
<dbReference type="GO" id="GO:0036374">
    <property type="term" value="F:glutathione hydrolase activity"/>
    <property type="evidence" value="ECO:0007669"/>
    <property type="project" value="UniProtKB-UniRule"/>
</dbReference>
<dbReference type="RefSeq" id="WP_243462847.1">
    <property type="nucleotide sequence ID" value="NZ_BAUW01000003.1"/>
</dbReference>
<accession>W4RI36</accession>
<keyword evidence="7 11" id="KW-0012">Acyltransferase</keyword>
<dbReference type="EC" id="2.3.2.2" evidence="11"/>
<dbReference type="AlphaFoldDB" id="W4RI36"/>
<reference evidence="12 13" key="1">
    <citation type="submission" date="2013-12" db="EMBL/GenBank/DDBJ databases">
        <title>NBRP : Genome information of microbial organism related human and environment.</title>
        <authorList>
            <person name="Hattori M."/>
            <person name="Oshima K."/>
            <person name="Inaba H."/>
            <person name="Suda W."/>
            <person name="Sakamoto M."/>
            <person name="Iino T."/>
            <person name="Kitahara M."/>
            <person name="Oshida Y."/>
            <person name="Iida T."/>
            <person name="Kudo T."/>
            <person name="Itoh T."/>
            <person name="Ahmed I."/>
            <person name="Ohkuma M."/>
        </authorList>
    </citation>
    <scope>NUCLEOTIDE SEQUENCE [LARGE SCALE GENOMIC DNA]</scope>
    <source>
        <strain evidence="12 13">JCM 21738</strain>
    </source>
</reference>
<comment type="catalytic activity">
    <reaction evidence="8 11">
        <text>an N-terminal (5-L-glutamyl)-[peptide] + an alpha-amino acid = 5-L-glutamyl amino acid + an N-terminal L-alpha-aminoacyl-[peptide]</text>
        <dbReference type="Rhea" id="RHEA:23904"/>
        <dbReference type="Rhea" id="RHEA-COMP:9780"/>
        <dbReference type="Rhea" id="RHEA-COMP:9795"/>
        <dbReference type="ChEBI" id="CHEBI:77644"/>
        <dbReference type="ChEBI" id="CHEBI:78597"/>
        <dbReference type="ChEBI" id="CHEBI:78599"/>
        <dbReference type="ChEBI" id="CHEBI:78608"/>
        <dbReference type="EC" id="2.3.2.2"/>
    </reaction>
</comment>
<evidence type="ECO:0000256" key="7">
    <source>
        <dbReference type="ARBA" id="ARBA00023315"/>
    </source>
</evidence>
<dbReference type="PRINTS" id="PR01210">
    <property type="entry name" value="GGTRANSPTASE"/>
</dbReference>
<evidence type="ECO:0000256" key="2">
    <source>
        <dbReference type="ARBA" id="ARBA00001089"/>
    </source>
</evidence>
<evidence type="ECO:0000256" key="4">
    <source>
        <dbReference type="ARBA" id="ARBA00022679"/>
    </source>
</evidence>
<dbReference type="InterPro" id="IPR043137">
    <property type="entry name" value="GGT_ssub_C"/>
</dbReference>
<evidence type="ECO:0000256" key="5">
    <source>
        <dbReference type="ARBA" id="ARBA00022801"/>
    </source>
</evidence>
<feature type="binding site" evidence="10">
    <location>
        <position position="422"/>
    </location>
    <ligand>
        <name>L-glutamate</name>
        <dbReference type="ChEBI" id="CHEBI:29985"/>
    </ligand>
</feature>
<dbReference type="SUPFAM" id="SSF56235">
    <property type="entry name" value="N-terminal nucleophile aminohydrolases (Ntn hydrolases)"/>
    <property type="match status" value="1"/>
</dbReference>
<dbReference type="EMBL" id="BAUW01000003">
    <property type="protein sequence ID" value="GAE43817.1"/>
    <property type="molecule type" value="Genomic_DNA"/>
</dbReference>
<evidence type="ECO:0000256" key="9">
    <source>
        <dbReference type="PIRSR" id="PIRSR600101-1"/>
    </source>
</evidence>
<evidence type="ECO:0000256" key="6">
    <source>
        <dbReference type="ARBA" id="ARBA00023145"/>
    </source>
</evidence>
<comment type="caution">
    <text evidence="12">The sequence shown here is derived from an EMBL/GenBank/DDBJ whole genome shotgun (WGS) entry which is preliminary data.</text>
</comment>
<dbReference type="InterPro" id="IPR043138">
    <property type="entry name" value="GGT_lsub"/>
</dbReference>
<dbReference type="InterPro" id="IPR055262">
    <property type="entry name" value="GGT_CS"/>
</dbReference>
<evidence type="ECO:0000313" key="12">
    <source>
        <dbReference type="EMBL" id="GAE43817.1"/>
    </source>
</evidence>
<dbReference type="InterPro" id="IPR000101">
    <property type="entry name" value="GGT_peptidase"/>
</dbReference>
<gene>
    <name evidence="12" type="ORF">JCM21738_480</name>
</gene>
<feature type="binding site" evidence="10">
    <location>
        <position position="463"/>
    </location>
    <ligand>
        <name>L-glutamate</name>
        <dbReference type="ChEBI" id="CHEBI:29985"/>
    </ligand>
</feature>
<sequence length="506" mass="55984">MEKNFKPRSNRCDYDRETATGKIAMAASAHPIATDAAEKILREGGNAIDAAIALQFGLNVGEPMMSGVGGSGFFMVYHAESKTTKIFDGHTMAPKAAYPELFLDDKGEVIPFKKRSTQGIAVGVPGILKAMEAARKEYGTKPLADLIEPAAQAAEKGVEVNWVMEEILNTFDYRLGEHAKELFQPGGKSLKEGDVYQKEHLAKTFRILQRDGIKAFYEGEIGEAIVSTLKELGGIMEMSDLRDYEITVDEPIWGTYRDYKIASSNMPSAGGTTMLQILKLLEGFDLSKYNAKSWEKYYLFTEAMRIAFSDKIAFAGDPKFGEIPLKGLLSEEYLAERRKLINFERRNDSADFGNPWAYEDGKEIKVIRQPFEPERERSETTHYTVMDKWGNIVSCTSTVEHPFGSGIMVNGYGFVLNNEMTDFDAIPGGLNEVQPGKRPVSCKTPTIIFKNDEPMLTLGSPGGPTIVGSVFQTIVNVLDFGMDLKEAIEEPRIFNSTGRSLAGKLG</sequence>
<organism evidence="12 13">
    <name type="scientific">Mesobacillus boroniphilus JCM 21738</name>
    <dbReference type="NCBI Taxonomy" id="1294265"/>
    <lineage>
        <taxon>Bacteria</taxon>
        <taxon>Bacillati</taxon>
        <taxon>Bacillota</taxon>
        <taxon>Bacilli</taxon>
        <taxon>Bacillales</taxon>
        <taxon>Bacillaceae</taxon>
        <taxon>Mesobacillus</taxon>
    </lineage>
</organism>
<dbReference type="UniPathway" id="UPA00204"/>
<dbReference type="GO" id="GO:0103068">
    <property type="term" value="F:leukotriene C4 gamma-glutamyl transferase activity"/>
    <property type="evidence" value="ECO:0007669"/>
    <property type="project" value="UniProtKB-EC"/>
</dbReference>
<dbReference type="PANTHER" id="PTHR43199">
    <property type="entry name" value="GLUTATHIONE HYDROLASE"/>
    <property type="match status" value="1"/>
</dbReference>
<dbReference type="Proteomes" id="UP000018949">
    <property type="component" value="Unassembled WGS sequence"/>
</dbReference>
<keyword evidence="6 11" id="KW-0865">Zymogen</keyword>
<evidence type="ECO:0000256" key="1">
    <source>
        <dbReference type="ARBA" id="ARBA00001049"/>
    </source>
</evidence>
<dbReference type="GO" id="GO:0006751">
    <property type="term" value="P:glutathione catabolic process"/>
    <property type="evidence" value="ECO:0007669"/>
    <property type="project" value="UniProtKB-UniRule"/>
</dbReference>
<comment type="similarity">
    <text evidence="3 11">Belongs to the gamma-glutamyltransferase family.</text>
</comment>
<comment type="PTM">
    <text evidence="11">Cleaved by autocatalysis into a large and a small subunit.</text>
</comment>
<dbReference type="Pfam" id="PF01019">
    <property type="entry name" value="G_glu_transpept"/>
    <property type="match status" value="1"/>
</dbReference>
<evidence type="ECO:0000256" key="11">
    <source>
        <dbReference type="RuleBase" id="RU368036"/>
    </source>
</evidence>